<feature type="non-terminal residue" evidence="3">
    <location>
        <position position="1"/>
    </location>
</feature>
<dbReference type="Pfam" id="PF01757">
    <property type="entry name" value="Acyl_transf_3"/>
    <property type="match status" value="1"/>
</dbReference>
<dbReference type="Proteomes" id="UP001596956">
    <property type="component" value="Unassembled WGS sequence"/>
</dbReference>
<evidence type="ECO:0000256" key="1">
    <source>
        <dbReference type="SAM" id="Phobius"/>
    </source>
</evidence>
<feature type="transmembrane region" description="Helical" evidence="1">
    <location>
        <begin position="128"/>
        <end position="147"/>
    </location>
</feature>
<feature type="transmembrane region" description="Helical" evidence="1">
    <location>
        <begin position="44"/>
        <end position="67"/>
    </location>
</feature>
<protein>
    <submittedName>
        <fullName evidence="3">Acyltransferase family protein</fullName>
    </submittedName>
</protein>
<dbReference type="GO" id="GO:0016746">
    <property type="term" value="F:acyltransferase activity"/>
    <property type="evidence" value="ECO:0007669"/>
    <property type="project" value="UniProtKB-KW"/>
</dbReference>
<reference evidence="4" key="1">
    <citation type="journal article" date="2019" name="Int. J. Syst. Evol. Microbiol.">
        <title>The Global Catalogue of Microorganisms (GCM) 10K type strain sequencing project: providing services to taxonomists for standard genome sequencing and annotation.</title>
        <authorList>
            <consortium name="The Broad Institute Genomics Platform"/>
            <consortium name="The Broad Institute Genome Sequencing Center for Infectious Disease"/>
            <person name="Wu L."/>
            <person name="Ma J."/>
        </authorList>
    </citation>
    <scope>NUCLEOTIDE SEQUENCE [LARGE SCALE GENOMIC DNA]</scope>
    <source>
        <strain evidence="4">CCUG 63369</strain>
    </source>
</reference>
<sequence length="181" mass="19866">DGPVRRLCRTLARNATLCWALAGAFYLIAATPAAGARFVGAVDLWTSVVSMAVSMGFSFFVIAPVALRPERTGGPPPVRSGGGAWLELFLAHPVMRYLGRVSYGIFLWQFVVLYLWRDFTGVEMFTGSFLMDLAAVSLGSVLLADLTHRFVERPLGRWYGSSGSWRRTRTRPAAEPPVPVN</sequence>
<keyword evidence="4" id="KW-1185">Reference proteome</keyword>
<keyword evidence="3" id="KW-0808">Transferase</keyword>
<organism evidence="3 4">
    <name type="scientific">Streptomonospora algeriensis</name>
    <dbReference type="NCBI Taxonomy" id="995084"/>
    <lineage>
        <taxon>Bacteria</taxon>
        <taxon>Bacillati</taxon>
        <taxon>Actinomycetota</taxon>
        <taxon>Actinomycetes</taxon>
        <taxon>Streptosporangiales</taxon>
        <taxon>Nocardiopsidaceae</taxon>
        <taxon>Streptomonospora</taxon>
    </lineage>
</organism>
<dbReference type="EMBL" id="JBHTHR010000556">
    <property type="protein sequence ID" value="MFD0802679.1"/>
    <property type="molecule type" value="Genomic_DNA"/>
</dbReference>
<gene>
    <name evidence="3" type="ORF">ACFQZU_15320</name>
</gene>
<feature type="domain" description="Acyltransferase 3" evidence="2">
    <location>
        <begin position="14"/>
        <end position="147"/>
    </location>
</feature>
<evidence type="ECO:0000259" key="2">
    <source>
        <dbReference type="Pfam" id="PF01757"/>
    </source>
</evidence>
<keyword evidence="3" id="KW-0012">Acyltransferase</keyword>
<name>A0ABW3BK35_9ACTN</name>
<proteinExistence type="predicted"/>
<evidence type="ECO:0000313" key="4">
    <source>
        <dbReference type="Proteomes" id="UP001596956"/>
    </source>
</evidence>
<keyword evidence="1" id="KW-1133">Transmembrane helix</keyword>
<keyword evidence="1" id="KW-0472">Membrane</keyword>
<keyword evidence="1" id="KW-0812">Transmembrane</keyword>
<accession>A0ABW3BK35</accession>
<feature type="transmembrane region" description="Helical" evidence="1">
    <location>
        <begin position="15"/>
        <end position="38"/>
    </location>
</feature>
<evidence type="ECO:0000313" key="3">
    <source>
        <dbReference type="EMBL" id="MFD0802679.1"/>
    </source>
</evidence>
<dbReference type="InterPro" id="IPR002656">
    <property type="entry name" value="Acyl_transf_3_dom"/>
</dbReference>
<comment type="caution">
    <text evidence="3">The sequence shown here is derived from an EMBL/GenBank/DDBJ whole genome shotgun (WGS) entry which is preliminary data.</text>
</comment>
<feature type="transmembrane region" description="Helical" evidence="1">
    <location>
        <begin position="97"/>
        <end position="116"/>
    </location>
</feature>